<sequence length="338" mass="36418">MSSVPLSILDRANTRVINGQTVEARAIFAEVTSRAQQAEKLGYQRFWVAEHHSVPGIAGSSPTLLIPHLAAATSHIRLGTGGIMVPSHQPFVIAEHIGTLTALTDNRFDAGLGASVGFTKPVRAALQHAADAKEHFADNVDDIIGYLNGTGEVTAYPQDRSQTPLHILTGGGSAQLAATRGAGLVLGGPAVTRGLNTTNETNQAVAEYRQRFTRSPLREHQPHVIASVNIAIAASRQAAEQLVLSEAWALTRSRSIGVFQPLEDPDTIMAAEPSEQQQRRISKALASSIYGTQEEVLEQIERVLAYTQADEIMVTGNIWDPAAQQESDRLLMEAWNAR</sequence>
<dbReference type="SUPFAM" id="SSF51679">
    <property type="entry name" value="Bacterial luciferase-like"/>
    <property type="match status" value="1"/>
</dbReference>
<dbReference type="EMBL" id="BAAAMN010000016">
    <property type="protein sequence ID" value="GAA2031808.1"/>
    <property type="molecule type" value="Genomic_DNA"/>
</dbReference>
<reference evidence="4" key="1">
    <citation type="journal article" date="2019" name="Int. J. Syst. Evol. Microbiol.">
        <title>The Global Catalogue of Microorganisms (GCM) 10K type strain sequencing project: providing services to taxonomists for standard genome sequencing and annotation.</title>
        <authorList>
            <consortium name="The Broad Institute Genomics Platform"/>
            <consortium name="The Broad Institute Genome Sequencing Center for Infectious Disease"/>
            <person name="Wu L."/>
            <person name="Ma J."/>
        </authorList>
    </citation>
    <scope>NUCLEOTIDE SEQUENCE [LARGE SCALE GENOMIC DNA]</scope>
    <source>
        <strain evidence="4">JCM 13595</strain>
    </source>
</reference>
<evidence type="ECO:0000313" key="4">
    <source>
        <dbReference type="Proteomes" id="UP001501461"/>
    </source>
</evidence>
<comment type="similarity">
    <text evidence="1">To bacterial alkanal monooxygenase alpha and beta chains.</text>
</comment>
<proteinExistence type="predicted"/>
<gene>
    <name evidence="3" type="ORF">GCM10009720_10070</name>
</gene>
<keyword evidence="4" id="KW-1185">Reference proteome</keyword>
<dbReference type="Pfam" id="PF00296">
    <property type="entry name" value="Bac_luciferase"/>
    <property type="match status" value="1"/>
</dbReference>
<dbReference type="Proteomes" id="UP001501461">
    <property type="component" value="Unassembled WGS sequence"/>
</dbReference>
<accession>A0ABP5FTD8</accession>
<evidence type="ECO:0000313" key="3">
    <source>
        <dbReference type="EMBL" id="GAA2031808.1"/>
    </source>
</evidence>
<dbReference type="NCBIfam" id="TIGR03558">
    <property type="entry name" value="oxido_grp_1"/>
    <property type="match status" value="1"/>
</dbReference>
<protein>
    <submittedName>
        <fullName evidence="3">LLM class flavin-dependent oxidoreductase</fullName>
    </submittedName>
</protein>
<dbReference type="Gene3D" id="3.20.20.30">
    <property type="entry name" value="Luciferase-like domain"/>
    <property type="match status" value="1"/>
</dbReference>
<dbReference type="RefSeq" id="WP_343956513.1">
    <property type="nucleotide sequence ID" value="NZ_BAAAMN010000016.1"/>
</dbReference>
<name>A0ABP5FTD8_9MICC</name>
<dbReference type="PANTHER" id="PTHR30137">
    <property type="entry name" value="LUCIFERASE-LIKE MONOOXYGENASE"/>
    <property type="match status" value="1"/>
</dbReference>
<dbReference type="InterPro" id="IPR011251">
    <property type="entry name" value="Luciferase-like_dom"/>
</dbReference>
<evidence type="ECO:0000259" key="2">
    <source>
        <dbReference type="Pfam" id="PF00296"/>
    </source>
</evidence>
<dbReference type="InterPro" id="IPR036661">
    <property type="entry name" value="Luciferase-like_sf"/>
</dbReference>
<comment type="caution">
    <text evidence="3">The sequence shown here is derived from an EMBL/GenBank/DDBJ whole genome shotgun (WGS) entry which is preliminary data.</text>
</comment>
<dbReference type="PANTHER" id="PTHR30137:SF6">
    <property type="entry name" value="LUCIFERASE-LIKE MONOOXYGENASE"/>
    <property type="match status" value="1"/>
</dbReference>
<evidence type="ECO:0000256" key="1">
    <source>
        <dbReference type="ARBA" id="ARBA00007789"/>
    </source>
</evidence>
<organism evidence="3 4">
    <name type="scientific">Yaniella flava</name>
    <dbReference type="NCBI Taxonomy" id="287930"/>
    <lineage>
        <taxon>Bacteria</taxon>
        <taxon>Bacillati</taxon>
        <taxon>Actinomycetota</taxon>
        <taxon>Actinomycetes</taxon>
        <taxon>Micrococcales</taxon>
        <taxon>Micrococcaceae</taxon>
        <taxon>Yaniella</taxon>
    </lineage>
</organism>
<feature type="domain" description="Luciferase-like" evidence="2">
    <location>
        <begin position="27"/>
        <end position="304"/>
    </location>
</feature>
<dbReference type="InterPro" id="IPR019949">
    <property type="entry name" value="CmoO-like"/>
</dbReference>
<dbReference type="InterPro" id="IPR050766">
    <property type="entry name" value="Bact_Lucif_Oxidored"/>
</dbReference>